<dbReference type="PANTHER" id="PTHR23028">
    <property type="entry name" value="ACETYLTRANSFERASE"/>
    <property type="match status" value="1"/>
</dbReference>
<feature type="transmembrane region" description="Helical" evidence="1">
    <location>
        <begin position="331"/>
        <end position="352"/>
    </location>
</feature>
<organism evidence="3 4">
    <name type="scientific">Paludisphaera borealis</name>
    <dbReference type="NCBI Taxonomy" id="1387353"/>
    <lineage>
        <taxon>Bacteria</taxon>
        <taxon>Pseudomonadati</taxon>
        <taxon>Planctomycetota</taxon>
        <taxon>Planctomycetia</taxon>
        <taxon>Isosphaerales</taxon>
        <taxon>Isosphaeraceae</taxon>
        <taxon>Paludisphaera</taxon>
    </lineage>
</organism>
<keyword evidence="1" id="KW-0472">Membrane</keyword>
<feature type="transmembrane region" description="Helical" evidence="1">
    <location>
        <begin position="197"/>
        <end position="214"/>
    </location>
</feature>
<keyword evidence="1" id="KW-1133">Transmembrane helix</keyword>
<dbReference type="InterPro" id="IPR050879">
    <property type="entry name" value="Acyltransferase_3"/>
</dbReference>
<name>A0A1U7CU86_9BACT</name>
<feature type="transmembrane region" description="Helical" evidence="1">
    <location>
        <begin position="300"/>
        <end position="319"/>
    </location>
</feature>
<evidence type="ECO:0000313" key="4">
    <source>
        <dbReference type="Proteomes" id="UP000186309"/>
    </source>
</evidence>
<dbReference type="GO" id="GO:0000271">
    <property type="term" value="P:polysaccharide biosynthetic process"/>
    <property type="evidence" value="ECO:0007669"/>
    <property type="project" value="TreeGrafter"/>
</dbReference>
<feature type="transmembrane region" description="Helical" evidence="1">
    <location>
        <begin position="109"/>
        <end position="129"/>
    </location>
</feature>
<dbReference type="RefSeq" id="WP_076348629.1">
    <property type="nucleotide sequence ID" value="NZ_CP019082.1"/>
</dbReference>
<dbReference type="OrthoDB" id="505919at2"/>
<feature type="transmembrane region" description="Helical" evidence="1">
    <location>
        <begin position="241"/>
        <end position="259"/>
    </location>
</feature>
<feature type="domain" description="Acyltransferase 3" evidence="2">
    <location>
        <begin position="23"/>
        <end position="376"/>
    </location>
</feature>
<keyword evidence="4" id="KW-1185">Reference proteome</keyword>
<feature type="transmembrane region" description="Helical" evidence="1">
    <location>
        <begin position="21"/>
        <end position="44"/>
    </location>
</feature>
<dbReference type="EMBL" id="CP019082">
    <property type="protein sequence ID" value="APW62492.1"/>
    <property type="molecule type" value="Genomic_DNA"/>
</dbReference>
<dbReference type="InterPro" id="IPR002656">
    <property type="entry name" value="Acyl_transf_3_dom"/>
</dbReference>
<evidence type="ECO:0000256" key="1">
    <source>
        <dbReference type="SAM" id="Phobius"/>
    </source>
</evidence>
<dbReference type="AlphaFoldDB" id="A0A1U7CU86"/>
<protein>
    <recommendedName>
        <fullName evidence="2">Acyltransferase 3 domain-containing protein</fullName>
    </recommendedName>
</protein>
<sequence>MKTHFVPDARPGSTSTSRPRLTAISGLRLVACLHIYVFHIMQAHRAGLMTFEILDRLPTPVSRILSQGFISTGVFFQLSGFLLAYAYLRPDGRPKVSDRAFWVGRVFRLYPLYLLSLILLAPAPALLPITAKPTTPGDMAAMVATNLTLIQSWFPSYAIAWNAPAWALSAFVPLYLVFPGFSRWIAGFEAPALRRMLGGLLAASIAPACAYMIVDPYGDAWNATAITLGGFWLNVLRFDPLVWLPQFLAGVVLGRLVVLRTNEPADGPKSGIARGDLAAAAILGILAFAPVPYVLLRHGLLAPLTLVVLADLAAGKGFLSRQLSGSWQDRLADAGFGLFALQMPVGLGFALAVFRGSTGTTGQLAALVIVTLAAALTWSEFVQRPLLRRLRKRSTPVIGGESASRERPFATTAAVD</sequence>
<feature type="transmembrane region" description="Helical" evidence="1">
    <location>
        <begin position="163"/>
        <end position="185"/>
    </location>
</feature>
<dbReference type="GO" id="GO:0016020">
    <property type="term" value="C:membrane"/>
    <property type="evidence" value="ECO:0007669"/>
    <property type="project" value="TreeGrafter"/>
</dbReference>
<gene>
    <name evidence="3" type="ORF">BSF38_04038</name>
</gene>
<evidence type="ECO:0000313" key="3">
    <source>
        <dbReference type="EMBL" id="APW62492.1"/>
    </source>
</evidence>
<dbReference type="Proteomes" id="UP000186309">
    <property type="component" value="Chromosome"/>
</dbReference>
<dbReference type="GO" id="GO:0016747">
    <property type="term" value="F:acyltransferase activity, transferring groups other than amino-acyl groups"/>
    <property type="evidence" value="ECO:0007669"/>
    <property type="project" value="InterPro"/>
</dbReference>
<feature type="transmembrane region" description="Helical" evidence="1">
    <location>
        <begin position="64"/>
        <end position="88"/>
    </location>
</feature>
<dbReference type="KEGG" id="pbor:BSF38_04038"/>
<dbReference type="Pfam" id="PF01757">
    <property type="entry name" value="Acyl_transf_3"/>
    <property type="match status" value="1"/>
</dbReference>
<keyword evidence="1" id="KW-0812">Transmembrane</keyword>
<evidence type="ECO:0000259" key="2">
    <source>
        <dbReference type="Pfam" id="PF01757"/>
    </source>
</evidence>
<feature type="transmembrane region" description="Helical" evidence="1">
    <location>
        <begin position="271"/>
        <end position="294"/>
    </location>
</feature>
<accession>A0A1U7CU86</accession>
<feature type="transmembrane region" description="Helical" evidence="1">
    <location>
        <begin position="364"/>
        <end position="382"/>
    </location>
</feature>
<dbReference type="PANTHER" id="PTHR23028:SF53">
    <property type="entry name" value="ACYL_TRANSF_3 DOMAIN-CONTAINING PROTEIN"/>
    <property type="match status" value="1"/>
</dbReference>
<reference evidence="4" key="1">
    <citation type="submission" date="2016-12" db="EMBL/GenBank/DDBJ databases">
        <title>Comparative genomics of four Isosphaeraceae planctomycetes: a common pool of plasmids and glycoside hydrolase genes.</title>
        <authorList>
            <person name="Ivanova A."/>
        </authorList>
    </citation>
    <scope>NUCLEOTIDE SEQUENCE [LARGE SCALE GENOMIC DNA]</scope>
    <source>
        <strain evidence="4">PX4</strain>
    </source>
</reference>
<proteinExistence type="predicted"/>